<dbReference type="Proteomes" id="UP001634394">
    <property type="component" value="Unassembled WGS sequence"/>
</dbReference>
<proteinExistence type="predicted"/>
<dbReference type="AlphaFoldDB" id="A0ABD3XL31"/>
<evidence type="ECO:0000313" key="1">
    <source>
        <dbReference type="EMBL" id="KAL3886173.1"/>
    </source>
</evidence>
<comment type="caution">
    <text evidence="1">The sequence shown here is derived from an EMBL/GenBank/DDBJ whole genome shotgun (WGS) entry which is preliminary data.</text>
</comment>
<accession>A0ABD3XL31</accession>
<gene>
    <name evidence="1" type="ORF">ACJMK2_026182</name>
</gene>
<sequence length="80" mass="9197">MAVVYITLTSQFHFLIHFVSDGPDNVSLSRGERHFYLNEHDIFTTECLANCYPNCIFVWKGRVTIESQNLHITFESSKAG</sequence>
<reference evidence="1 2" key="1">
    <citation type="submission" date="2024-11" db="EMBL/GenBank/DDBJ databases">
        <title>Chromosome-level genome assembly of the freshwater bivalve Anodonta woodiana.</title>
        <authorList>
            <person name="Chen X."/>
        </authorList>
    </citation>
    <scope>NUCLEOTIDE SEQUENCE [LARGE SCALE GENOMIC DNA]</scope>
    <source>
        <strain evidence="1">MN2024</strain>
        <tissue evidence="1">Gills</tissue>
    </source>
</reference>
<evidence type="ECO:0000313" key="2">
    <source>
        <dbReference type="Proteomes" id="UP001634394"/>
    </source>
</evidence>
<organism evidence="1 2">
    <name type="scientific">Sinanodonta woodiana</name>
    <name type="common">Chinese pond mussel</name>
    <name type="synonym">Anodonta woodiana</name>
    <dbReference type="NCBI Taxonomy" id="1069815"/>
    <lineage>
        <taxon>Eukaryota</taxon>
        <taxon>Metazoa</taxon>
        <taxon>Spiralia</taxon>
        <taxon>Lophotrochozoa</taxon>
        <taxon>Mollusca</taxon>
        <taxon>Bivalvia</taxon>
        <taxon>Autobranchia</taxon>
        <taxon>Heteroconchia</taxon>
        <taxon>Palaeoheterodonta</taxon>
        <taxon>Unionida</taxon>
        <taxon>Unionoidea</taxon>
        <taxon>Unionidae</taxon>
        <taxon>Unioninae</taxon>
        <taxon>Sinanodonta</taxon>
    </lineage>
</organism>
<name>A0ABD3XL31_SINWO</name>
<keyword evidence="2" id="KW-1185">Reference proteome</keyword>
<dbReference type="EMBL" id="JBJQND010000002">
    <property type="protein sequence ID" value="KAL3886173.1"/>
    <property type="molecule type" value="Genomic_DNA"/>
</dbReference>
<protein>
    <submittedName>
        <fullName evidence="1">Uncharacterized protein</fullName>
    </submittedName>
</protein>
<feature type="non-terminal residue" evidence="1">
    <location>
        <position position="80"/>
    </location>
</feature>